<proteinExistence type="predicted"/>
<dbReference type="EMBL" id="GBXM01061489">
    <property type="protein sequence ID" value="JAH47088.1"/>
    <property type="molecule type" value="Transcribed_RNA"/>
</dbReference>
<organism evidence="1">
    <name type="scientific">Anguilla anguilla</name>
    <name type="common">European freshwater eel</name>
    <name type="synonym">Muraena anguilla</name>
    <dbReference type="NCBI Taxonomy" id="7936"/>
    <lineage>
        <taxon>Eukaryota</taxon>
        <taxon>Metazoa</taxon>
        <taxon>Chordata</taxon>
        <taxon>Craniata</taxon>
        <taxon>Vertebrata</taxon>
        <taxon>Euteleostomi</taxon>
        <taxon>Actinopterygii</taxon>
        <taxon>Neopterygii</taxon>
        <taxon>Teleostei</taxon>
        <taxon>Anguilliformes</taxon>
        <taxon>Anguillidae</taxon>
        <taxon>Anguilla</taxon>
    </lineage>
</organism>
<evidence type="ECO:0000313" key="1">
    <source>
        <dbReference type="EMBL" id="JAH47088.1"/>
    </source>
</evidence>
<reference evidence="1" key="2">
    <citation type="journal article" date="2015" name="Fish Shellfish Immunol.">
        <title>Early steps in the European eel (Anguilla anguilla)-Vibrio vulnificus interaction in the gills: Role of the RtxA13 toxin.</title>
        <authorList>
            <person name="Callol A."/>
            <person name="Pajuelo D."/>
            <person name="Ebbesson L."/>
            <person name="Teles M."/>
            <person name="MacKenzie S."/>
            <person name="Amaro C."/>
        </authorList>
    </citation>
    <scope>NUCLEOTIDE SEQUENCE</scope>
</reference>
<sequence length="49" mass="5636">MVLEFIRRSADSGSRNNNKTNRLWFWNSSEGQQILIVTAAAFRPTEPLL</sequence>
<accession>A0A0E9T332</accession>
<protein>
    <submittedName>
        <fullName evidence="1">Uncharacterized protein</fullName>
    </submittedName>
</protein>
<name>A0A0E9T332_ANGAN</name>
<dbReference type="AlphaFoldDB" id="A0A0E9T332"/>
<reference evidence="1" key="1">
    <citation type="submission" date="2014-11" db="EMBL/GenBank/DDBJ databases">
        <authorList>
            <person name="Amaro Gonzalez C."/>
        </authorList>
    </citation>
    <scope>NUCLEOTIDE SEQUENCE</scope>
</reference>